<feature type="transmembrane region" description="Helical" evidence="13">
    <location>
        <begin position="344"/>
        <end position="363"/>
    </location>
</feature>
<feature type="transmembrane region" description="Helical" evidence="13">
    <location>
        <begin position="6"/>
        <end position="23"/>
    </location>
</feature>
<keyword evidence="4 13" id="KW-0813">Transport</keyword>
<evidence type="ECO:0000256" key="12">
    <source>
        <dbReference type="ARBA" id="ARBA00033342"/>
    </source>
</evidence>
<dbReference type="NCBIfam" id="TIGR03593">
    <property type="entry name" value="yidC_nterm"/>
    <property type="match status" value="1"/>
</dbReference>
<evidence type="ECO:0000256" key="3">
    <source>
        <dbReference type="ARBA" id="ARBA00015325"/>
    </source>
</evidence>
<dbReference type="InterPro" id="IPR028055">
    <property type="entry name" value="YidC/Oxa/ALB_C"/>
</dbReference>
<evidence type="ECO:0000256" key="1">
    <source>
        <dbReference type="ARBA" id="ARBA00004429"/>
    </source>
</evidence>
<protein>
    <recommendedName>
        <fullName evidence="3 13">Membrane protein insertase YidC</fullName>
    </recommendedName>
    <alternativeName>
        <fullName evidence="12 13">Foldase YidC</fullName>
    </alternativeName>
    <alternativeName>
        <fullName evidence="11 13">Membrane integrase YidC</fullName>
    </alternativeName>
    <alternativeName>
        <fullName evidence="13">Membrane protein YidC</fullName>
    </alternativeName>
</protein>
<evidence type="ECO:0000256" key="9">
    <source>
        <dbReference type="ARBA" id="ARBA00023136"/>
    </source>
</evidence>
<evidence type="ECO:0000256" key="11">
    <source>
        <dbReference type="ARBA" id="ARBA00033245"/>
    </source>
</evidence>
<keyword evidence="9 13" id="KW-0472">Membrane</keyword>
<evidence type="ECO:0000313" key="16">
    <source>
        <dbReference type="EMBL" id="AMM42291.1"/>
    </source>
</evidence>
<keyword evidence="6 13" id="KW-0812">Transmembrane</keyword>
<evidence type="ECO:0000256" key="4">
    <source>
        <dbReference type="ARBA" id="ARBA00022448"/>
    </source>
</evidence>
<comment type="function">
    <text evidence="13">Required for the insertion and/or proper folding and/or complex formation of integral membrane proteins into the membrane. Involved in integration of membrane proteins that insert both dependently and independently of the Sec translocase complex, as well as at least some lipoproteins. Aids folding of multispanning membrane proteins.</text>
</comment>
<evidence type="ECO:0000259" key="14">
    <source>
        <dbReference type="Pfam" id="PF02096"/>
    </source>
</evidence>
<dbReference type="GO" id="GO:0032977">
    <property type="term" value="F:membrane insertase activity"/>
    <property type="evidence" value="ECO:0007669"/>
    <property type="project" value="InterPro"/>
</dbReference>
<dbReference type="InterPro" id="IPR019998">
    <property type="entry name" value="Membr_insert_YidC"/>
</dbReference>
<dbReference type="OrthoDB" id="9780552at2"/>
<dbReference type="InterPro" id="IPR001708">
    <property type="entry name" value="YidC/ALB3/OXA1/COX18"/>
</dbReference>
<gene>
    <name evidence="13" type="primary">yidC</name>
    <name evidence="16" type="ORF">HS1_002509</name>
</gene>
<dbReference type="PRINTS" id="PR01900">
    <property type="entry name" value="YIDCPROTEIN"/>
</dbReference>
<feature type="domain" description="Membrane insertase YidC N-terminal" evidence="15">
    <location>
        <begin position="71"/>
        <end position="332"/>
    </location>
</feature>
<dbReference type="GO" id="GO:0015031">
    <property type="term" value="P:protein transport"/>
    <property type="evidence" value="ECO:0007669"/>
    <property type="project" value="UniProtKB-KW"/>
</dbReference>
<dbReference type="PRINTS" id="PR00701">
    <property type="entry name" value="60KDINNERMP"/>
</dbReference>
<dbReference type="KEGG" id="daw:HS1_002509"/>
<sequence length="533" mass="61986">MAYRALLAFVISILILVLYNYFFPPQRPVVKKSTPPSASLQKQEDKSEEKNIVLPSSLEKSYKVKNLGREITVSTPLYQTIFYESGAVIKSFILKKYRQNVAPDSPLQEIIEAKPPYLPLSIDFLQHKDFLKDVKFQADKHTMNLTSQDTPQSLTFTAEVNGIIIKKTFVFYPDSYEIDFDLSLINRTQRPFQDNLAISLANKWPKRERYGFYGGIVLINGQFEEIKWKKIKSQVVKSGNIQWAGLSDKYFATIIVNKDAPKASFIVNKQKEHLVANLLIPPVEVESQKEKTASFLLYFGPKELERLKKLDFHLDKAVDFGFFDIIAKPLLYILRWFYKYVHNYGIAIILLTVVIKVLFWPLTHTSYKSMQEMQKLQPHINRLREKYKDDKERLNKELMNIYKTYKVNPLGGCLPIILQIPVFFALYKALLYAIELRHANFITYLPFTDKIWLADLSAKDPYYITPILMGISMVIQQKMTPSAMGPGQSKFMLLMPVFFTFLFLNFPSGLVIYWLVNNLLSIVQQFYINRKMQ</sequence>
<comment type="subcellular location">
    <subcellularLocation>
        <location evidence="1">Cell inner membrane</location>
        <topology evidence="1">Multi-pass membrane protein</topology>
    </subcellularLocation>
    <subcellularLocation>
        <location evidence="13">Cell membrane</location>
        <topology evidence="13">Multi-pass membrane protein</topology>
    </subcellularLocation>
</comment>
<comment type="subunit">
    <text evidence="13">Interacts with the Sec translocase complex via SecD. Specifically interacts with transmembrane segments of nascent integral membrane proteins during membrane integration.</text>
</comment>
<keyword evidence="7 13" id="KW-0653">Protein transport</keyword>
<dbReference type="InterPro" id="IPR038221">
    <property type="entry name" value="YidC_periplasmic_sf"/>
</dbReference>
<dbReference type="Pfam" id="PF14849">
    <property type="entry name" value="YidC_periplas"/>
    <property type="match status" value="1"/>
</dbReference>
<dbReference type="PANTHER" id="PTHR12428">
    <property type="entry name" value="OXA1"/>
    <property type="match status" value="1"/>
</dbReference>
<accession>A0A7U4QMZ4</accession>
<feature type="transmembrane region" description="Helical" evidence="13">
    <location>
        <begin position="407"/>
        <end position="427"/>
    </location>
</feature>
<dbReference type="Proteomes" id="UP000070560">
    <property type="component" value="Chromosome"/>
</dbReference>
<evidence type="ECO:0000256" key="6">
    <source>
        <dbReference type="ARBA" id="ARBA00022692"/>
    </source>
</evidence>
<evidence type="ECO:0000313" key="17">
    <source>
        <dbReference type="Proteomes" id="UP000070560"/>
    </source>
</evidence>
<dbReference type="HAMAP" id="MF_01810">
    <property type="entry name" value="YidC_type1"/>
    <property type="match status" value="1"/>
</dbReference>
<evidence type="ECO:0000259" key="15">
    <source>
        <dbReference type="Pfam" id="PF14849"/>
    </source>
</evidence>
<feature type="transmembrane region" description="Helical" evidence="13">
    <location>
        <begin position="491"/>
        <end position="516"/>
    </location>
</feature>
<keyword evidence="10 13" id="KW-0143">Chaperone</keyword>
<evidence type="ECO:0000256" key="8">
    <source>
        <dbReference type="ARBA" id="ARBA00022989"/>
    </source>
</evidence>
<dbReference type="InterPro" id="IPR028053">
    <property type="entry name" value="Membr_insert_YidC_N"/>
</dbReference>
<evidence type="ECO:0000256" key="5">
    <source>
        <dbReference type="ARBA" id="ARBA00022475"/>
    </source>
</evidence>
<reference evidence="16 17" key="1">
    <citation type="submission" date="2015-10" db="EMBL/GenBank/DDBJ databases">
        <title>Candidatus Desulfofervidus auxilii, a hydrogenotrophic sulfate-reducing bacterium involved in the thermophilic anaerobic oxidation of methane.</title>
        <authorList>
            <person name="Krukenberg V."/>
            <person name="Richter M."/>
            <person name="Wegener G."/>
        </authorList>
    </citation>
    <scope>NUCLEOTIDE SEQUENCE [LARGE SCALE GENOMIC DNA]</scope>
    <source>
        <strain evidence="16 17">HS1</strain>
    </source>
</reference>
<feature type="domain" description="Membrane insertase YidC/Oxa/ALB C-terminal" evidence="14">
    <location>
        <begin position="344"/>
        <end position="530"/>
    </location>
</feature>
<dbReference type="RefSeq" id="WP_066066260.1">
    <property type="nucleotide sequence ID" value="NZ_CP013015.1"/>
</dbReference>
<keyword evidence="8 13" id="KW-1133">Transmembrane helix</keyword>
<organism evidence="16 17">
    <name type="scientific">Desulfofervidus auxilii</name>
    <dbReference type="NCBI Taxonomy" id="1621989"/>
    <lineage>
        <taxon>Bacteria</taxon>
        <taxon>Pseudomonadati</taxon>
        <taxon>Thermodesulfobacteriota</taxon>
        <taxon>Candidatus Desulfofervidia</taxon>
        <taxon>Candidatus Desulfofervidales</taxon>
        <taxon>Candidatus Desulfofervidaceae</taxon>
        <taxon>Candidatus Desulfofervidus</taxon>
    </lineage>
</organism>
<dbReference type="GO" id="GO:0051205">
    <property type="term" value="P:protein insertion into membrane"/>
    <property type="evidence" value="ECO:0007669"/>
    <property type="project" value="TreeGrafter"/>
</dbReference>
<dbReference type="Gene3D" id="2.70.98.90">
    <property type="match status" value="1"/>
</dbReference>
<dbReference type="EMBL" id="CP013015">
    <property type="protein sequence ID" value="AMM42291.1"/>
    <property type="molecule type" value="Genomic_DNA"/>
</dbReference>
<dbReference type="CDD" id="cd20070">
    <property type="entry name" value="5TM_YidC_Alb3"/>
    <property type="match status" value="1"/>
</dbReference>
<keyword evidence="5 13" id="KW-1003">Cell membrane</keyword>
<evidence type="ECO:0000256" key="2">
    <source>
        <dbReference type="ARBA" id="ARBA00010527"/>
    </source>
</evidence>
<dbReference type="PANTHER" id="PTHR12428:SF65">
    <property type="entry name" value="CYTOCHROME C OXIDASE ASSEMBLY PROTEIN COX18, MITOCHONDRIAL"/>
    <property type="match status" value="1"/>
</dbReference>
<evidence type="ECO:0000256" key="10">
    <source>
        <dbReference type="ARBA" id="ARBA00023186"/>
    </source>
</evidence>
<dbReference type="InterPro" id="IPR047196">
    <property type="entry name" value="YidC_ALB_C"/>
</dbReference>
<dbReference type="NCBIfam" id="TIGR03592">
    <property type="entry name" value="yidC_oxa1_cterm"/>
    <property type="match status" value="1"/>
</dbReference>
<dbReference type="AlphaFoldDB" id="A0A7U4QMZ4"/>
<dbReference type="CDD" id="cd19961">
    <property type="entry name" value="EcYidC-like_peri"/>
    <property type="match status" value="1"/>
</dbReference>
<evidence type="ECO:0000256" key="7">
    <source>
        <dbReference type="ARBA" id="ARBA00022927"/>
    </source>
</evidence>
<dbReference type="Pfam" id="PF02096">
    <property type="entry name" value="60KD_IMP"/>
    <property type="match status" value="1"/>
</dbReference>
<dbReference type="GO" id="GO:0005886">
    <property type="term" value="C:plasma membrane"/>
    <property type="evidence" value="ECO:0007669"/>
    <property type="project" value="UniProtKB-SubCell"/>
</dbReference>
<proteinExistence type="inferred from homology"/>
<name>A0A7U4QMZ4_DESA2</name>
<comment type="similarity">
    <text evidence="2 13">Belongs to the OXA1/ALB3/YidC family. Type 1 subfamily.</text>
</comment>
<evidence type="ECO:0000256" key="13">
    <source>
        <dbReference type="HAMAP-Rule" id="MF_01810"/>
    </source>
</evidence>
<keyword evidence="17" id="KW-1185">Reference proteome</keyword>